<name>A0ABR8VC73_9BACT</name>
<gene>
    <name evidence="1" type="ORF">H9626_09165</name>
</gene>
<evidence type="ECO:0000313" key="2">
    <source>
        <dbReference type="Proteomes" id="UP000616346"/>
    </source>
</evidence>
<dbReference type="Proteomes" id="UP000616346">
    <property type="component" value="Unassembled WGS sequence"/>
</dbReference>
<protein>
    <submittedName>
        <fullName evidence="1">Uncharacterized protein</fullName>
    </submittedName>
</protein>
<keyword evidence="2" id="KW-1185">Reference proteome</keyword>
<organism evidence="1 2">
    <name type="scientific">Phocaeicola faecium</name>
    <dbReference type="NCBI Taxonomy" id="2762213"/>
    <lineage>
        <taxon>Bacteria</taxon>
        <taxon>Pseudomonadati</taxon>
        <taxon>Bacteroidota</taxon>
        <taxon>Bacteroidia</taxon>
        <taxon>Bacteroidales</taxon>
        <taxon>Bacteroidaceae</taxon>
        <taxon>Phocaeicola</taxon>
    </lineage>
</organism>
<accession>A0ABR8VC73</accession>
<sequence>MEVRLNNIPKLGEYVIRLVVLNERMLGYIYPDKTSFVVALAVEPGDCVSLLDAINMRRYVSFDDKVRWATERDFDDFNVCFEGFRNDPMYMYNKGTEPIYLQ</sequence>
<reference evidence="1 2" key="1">
    <citation type="submission" date="2020-08" db="EMBL/GenBank/DDBJ databases">
        <title>A Genomic Blueprint of the Chicken Gut Microbiome.</title>
        <authorList>
            <person name="Gilroy R."/>
            <person name="Ravi A."/>
            <person name="Getino M."/>
            <person name="Pursley I."/>
            <person name="Horton D.L."/>
            <person name="Alikhan N.-F."/>
            <person name="Baker D."/>
            <person name="Gharbi K."/>
            <person name="Hall N."/>
            <person name="Watson M."/>
            <person name="Adriaenssens E.M."/>
            <person name="Foster-Nyarko E."/>
            <person name="Jarju S."/>
            <person name="Secka A."/>
            <person name="Antonio M."/>
            <person name="Oren A."/>
            <person name="Chaudhuri R."/>
            <person name="La Ragione R.M."/>
            <person name="Hildebrand F."/>
            <person name="Pallen M.J."/>
        </authorList>
    </citation>
    <scope>NUCLEOTIDE SEQUENCE [LARGE SCALE GENOMIC DNA]</scope>
    <source>
        <strain evidence="1 2">Sa1YUN3</strain>
    </source>
</reference>
<dbReference type="EMBL" id="JACSPQ010000009">
    <property type="protein sequence ID" value="MBD8002379.1"/>
    <property type="molecule type" value="Genomic_DNA"/>
</dbReference>
<evidence type="ECO:0000313" key="1">
    <source>
        <dbReference type="EMBL" id="MBD8002379.1"/>
    </source>
</evidence>
<dbReference type="RefSeq" id="WP_191710303.1">
    <property type="nucleotide sequence ID" value="NZ_JACSPQ010000009.1"/>
</dbReference>
<comment type="caution">
    <text evidence="1">The sequence shown here is derived from an EMBL/GenBank/DDBJ whole genome shotgun (WGS) entry which is preliminary data.</text>
</comment>
<proteinExistence type="predicted"/>